<sequence>MHHKKHETRRQSASTSLSSSTHHYRLATRSSTLKLTKPNKVKRLIKSSTARNDETRLTNKRISECYQHSTPLSTGNLALFAQNTHTSSPLYLNRRRQTSLGNMTSYSALKRKAQRSDISSSTSRFQVNLEHVLGFTSISNSLVSQDRSTIAYAAGSTVVLYDINTQKQDFIVNTARKAITSLSISPDGRYVATGECGHDPKVRVWDLASDKTVCIELGDHKFAIDSVCFSPNVDRLVSIGSLHDGNIYVWSWKDKKKLASNKCTCSIRRIAFAEDGSYFVTVGNRHVKFWYLISTASLEVVPLRGRYAILAERKDNFFTDVVCGRGDCAGMTYVITSNGLICQFDEHRQMRGERDLQEKTNCLAIGDLYLVVGCAKGAVYIFSPQTLEYVMSIPLPHYLGVDISFITSIDQMVCPQQQNLSFPDTIAVCLDEDKSVLTCFYNDHSFYIWDIKNSKAIRKRDSHMYHSGCGWGIETYSRTNASPSFLRHLTCITCSSDNTIRFWSLNHDESDAYFVSTPAPNIFSRQLIKVVYLDEDYSKLCDSQTTQERPEFVPKIGGRSMKLNPDGLSIAIGDRNGNIRIYDMQTFKQIALVEAHDSEVLSVDYGQSTDWGVTFLASSSRDRFVHIFDVSKDYQLVATLDDHSAAITAVRFTVSSVTSNLQLISCSADKSLIFRSISKNENGKYQFIRSNNIVEKQTFYDLAIDHNRELVSTACQDRMIRVYNTQDGKRVRTCKGSMNDDTGYLIKIDIDASGRYLATSCSNKCVYLWDIITTECVASLCGHSEVVTDLKFSEDGHHLYTISGDSCIFVWNIAELAIVPTICRMQSVPLPKSTDLEITEVEESISQTPSIIEEHQPQSKRQRSLWATTEPRLPPFEPKYTHPPLPDIVNEDLSDKMIRSASSQDDESVFLDEEDDSTSANADATARKTNSFFAENYDLENLTESVTIDDELSARQVQRRKSVSSRFRSVSKETTITESLSTSMNTTQEDVSMSSTRIPKTVRSQVLTNTEPKTAPPKSSTTRKTRGNRAQSEDRFRASTLSLNTNTGDTTSSSSSHSCLPSYAAHTSSSMSKLREGTTSSTPPLVPTFVSSMSVTSLSTNTQTRRVPSALPTDTRPISAAKTMTKSRSTQNLVLPTNTSSQSKLTTVRRVKISRVPRRPPNLPTAPNVPSSSSSTSSSNTSSPTKLNQTKENAQTKKYHHPPSNSSLQESTSLPLRELDNTTNDQMPKWAQDCFYRTVVLGLKPLLLQDIPGSPSRPAKRSSSTCSVESSDSLETANDLQACTLNDNDNSKDIKVRRSISIPDYRQIKQVHKMLQPALSESTMNDPKDDESIMNDDRMPVINDLVDDLHKRLNELENVYSTVSQSSDSRDIMLKQYIEQIFTDLHVRIANNHQQQQQEHEERPTNSTVVVVTE</sequence>
<gene>
    <name evidence="6" type="ORF">EDS130_LOCUS31312</name>
</gene>
<reference evidence="6" key="1">
    <citation type="submission" date="2021-02" db="EMBL/GenBank/DDBJ databases">
        <authorList>
            <person name="Nowell W R."/>
        </authorList>
    </citation>
    <scope>NUCLEOTIDE SEQUENCE</scope>
</reference>
<dbReference type="PANTHER" id="PTHR45589:SF1">
    <property type="entry name" value="WD REPEAT DOMAIN 62, ISOFORM G"/>
    <property type="match status" value="1"/>
</dbReference>
<evidence type="ECO:0000256" key="2">
    <source>
        <dbReference type="ARBA" id="ARBA00022737"/>
    </source>
</evidence>
<name>A0A815EP35_ADIRI</name>
<feature type="region of interest" description="Disordered" evidence="4">
    <location>
        <begin position="1"/>
        <end position="38"/>
    </location>
</feature>
<proteinExistence type="predicted"/>
<comment type="caution">
    <text evidence="6">The sequence shown here is derived from an EMBL/GenBank/DDBJ whole genome shotgun (WGS) entry which is preliminary data.</text>
</comment>
<protein>
    <recommendedName>
        <fullName evidence="5">MABP1/WDR62 second WD40 domain-containing protein</fullName>
    </recommendedName>
</protein>
<feature type="compositionally biased region" description="Basic residues" evidence="4">
    <location>
        <begin position="1147"/>
        <end position="1158"/>
    </location>
</feature>
<organism evidence="6 7">
    <name type="scientific">Adineta ricciae</name>
    <name type="common">Rotifer</name>
    <dbReference type="NCBI Taxonomy" id="249248"/>
    <lineage>
        <taxon>Eukaryota</taxon>
        <taxon>Metazoa</taxon>
        <taxon>Spiralia</taxon>
        <taxon>Gnathifera</taxon>
        <taxon>Rotifera</taxon>
        <taxon>Eurotatoria</taxon>
        <taxon>Bdelloidea</taxon>
        <taxon>Adinetida</taxon>
        <taxon>Adinetidae</taxon>
        <taxon>Adineta</taxon>
    </lineage>
</organism>
<feature type="compositionally biased region" description="Polar residues" evidence="4">
    <location>
        <begin position="1203"/>
        <end position="1214"/>
    </location>
</feature>
<feature type="domain" description="MABP1/WDR62 second WD40" evidence="5">
    <location>
        <begin position="471"/>
        <end position="813"/>
    </location>
</feature>
<dbReference type="EMBL" id="CAJNOJ010000228">
    <property type="protein sequence ID" value="CAF1314140.1"/>
    <property type="molecule type" value="Genomic_DNA"/>
</dbReference>
<dbReference type="SUPFAM" id="SSF50998">
    <property type="entry name" value="Quinoprotein alcohol dehydrogenase-like"/>
    <property type="match status" value="2"/>
</dbReference>
<dbReference type="PROSITE" id="PS00678">
    <property type="entry name" value="WD_REPEATS_1"/>
    <property type="match status" value="2"/>
</dbReference>
<dbReference type="InterPro" id="IPR001680">
    <property type="entry name" value="WD40_rpt"/>
</dbReference>
<feature type="compositionally biased region" description="Low complexity" evidence="4">
    <location>
        <begin position="1165"/>
        <end position="1185"/>
    </location>
</feature>
<dbReference type="Proteomes" id="UP000663852">
    <property type="component" value="Unassembled WGS sequence"/>
</dbReference>
<dbReference type="InterPro" id="IPR052779">
    <property type="entry name" value="WDR62"/>
</dbReference>
<dbReference type="InterPro" id="IPR019775">
    <property type="entry name" value="WD40_repeat_CS"/>
</dbReference>
<dbReference type="SMART" id="SM00320">
    <property type="entry name" value="WD40"/>
    <property type="match status" value="11"/>
</dbReference>
<evidence type="ECO:0000256" key="4">
    <source>
        <dbReference type="SAM" id="MobiDB-lite"/>
    </source>
</evidence>
<evidence type="ECO:0000259" key="5">
    <source>
        <dbReference type="Pfam" id="PF24782"/>
    </source>
</evidence>
<feature type="compositionally biased region" description="Low complexity" evidence="4">
    <location>
        <begin position="1262"/>
        <end position="1273"/>
    </location>
</feature>
<feature type="region of interest" description="Disordered" evidence="4">
    <location>
        <begin position="957"/>
        <end position="1063"/>
    </location>
</feature>
<feature type="region of interest" description="Disordered" evidence="4">
    <location>
        <begin position="1392"/>
        <end position="1414"/>
    </location>
</feature>
<feature type="compositionally biased region" description="Polar residues" evidence="4">
    <location>
        <begin position="1405"/>
        <end position="1414"/>
    </location>
</feature>
<keyword evidence="1 3" id="KW-0853">WD repeat</keyword>
<feature type="compositionally biased region" description="Low complexity" evidence="4">
    <location>
        <begin position="12"/>
        <end position="21"/>
    </location>
</feature>
<evidence type="ECO:0000313" key="6">
    <source>
        <dbReference type="EMBL" id="CAF1314140.1"/>
    </source>
</evidence>
<evidence type="ECO:0000256" key="1">
    <source>
        <dbReference type="ARBA" id="ARBA00022574"/>
    </source>
</evidence>
<feature type="compositionally biased region" description="Low complexity" evidence="4">
    <location>
        <begin position="1039"/>
        <end position="1062"/>
    </location>
</feature>
<dbReference type="PROSITE" id="PS50082">
    <property type="entry name" value="WD_REPEATS_2"/>
    <property type="match status" value="2"/>
</dbReference>
<feature type="region of interest" description="Disordered" evidence="4">
    <location>
        <begin position="900"/>
        <end position="923"/>
    </location>
</feature>
<feature type="region of interest" description="Disordered" evidence="4">
    <location>
        <begin position="1250"/>
        <end position="1273"/>
    </location>
</feature>
<dbReference type="OrthoDB" id="6154712at2759"/>
<dbReference type="PROSITE" id="PS50294">
    <property type="entry name" value="WD_REPEATS_REGION"/>
    <property type="match status" value="1"/>
</dbReference>
<evidence type="ECO:0000313" key="7">
    <source>
        <dbReference type="Proteomes" id="UP000663852"/>
    </source>
</evidence>
<evidence type="ECO:0000256" key="3">
    <source>
        <dbReference type="PROSITE-ProRule" id="PRU00221"/>
    </source>
</evidence>
<feature type="compositionally biased region" description="Polar residues" evidence="4">
    <location>
        <begin position="973"/>
        <end position="1020"/>
    </location>
</feature>
<feature type="compositionally biased region" description="Acidic residues" evidence="4">
    <location>
        <begin position="904"/>
        <end position="917"/>
    </location>
</feature>
<dbReference type="InterPro" id="IPR011047">
    <property type="entry name" value="Quinoprotein_ADH-like_sf"/>
</dbReference>
<feature type="compositionally biased region" description="Polar residues" evidence="4">
    <location>
        <begin position="1122"/>
        <end position="1146"/>
    </location>
</feature>
<dbReference type="PANTHER" id="PTHR45589">
    <property type="entry name" value="WD REPEAT DOMAIN 62, ISOFORM G"/>
    <property type="match status" value="1"/>
</dbReference>
<dbReference type="Pfam" id="PF00400">
    <property type="entry name" value="WD40"/>
    <property type="match status" value="2"/>
</dbReference>
<feature type="repeat" description="WD" evidence="3">
    <location>
        <begin position="780"/>
        <end position="821"/>
    </location>
</feature>
<feature type="region of interest" description="Disordered" evidence="4">
    <location>
        <begin position="1097"/>
        <end position="1214"/>
    </location>
</feature>
<keyword evidence="2" id="KW-0677">Repeat</keyword>
<feature type="compositionally biased region" description="Polar residues" evidence="4">
    <location>
        <begin position="1097"/>
        <end position="1106"/>
    </location>
</feature>
<dbReference type="InterPro" id="IPR015943">
    <property type="entry name" value="WD40/YVTN_repeat-like_dom_sf"/>
</dbReference>
<accession>A0A815EP35</accession>
<dbReference type="Pfam" id="PF24782">
    <property type="entry name" value="WD40_MABP1-WDR62_2nd"/>
    <property type="match status" value="1"/>
</dbReference>
<feature type="repeat" description="WD" evidence="3">
    <location>
        <begin position="738"/>
        <end position="779"/>
    </location>
</feature>
<dbReference type="Gene3D" id="2.130.10.10">
    <property type="entry name" value="YVTN repeat-like/Quinoprotein amine dehydrogenase"/>
    <property type="match status" value="3"/>
</dbReference>
<dbReference type="InterPro" id="IPR056162">
    <property type="entry name" value="WD40_MABP1-WDR62_2nd"/>
</dbReference>